<comment type="caution">
    <text evidence="1">The sequence shown here is derived from an EMBL/GenBank/DDBJ whole genome shotgun (WGS) entry which is preliminary data.</text>
</comment>
<dbReference type="EMBL" id="CAJNAQ010000005">
    <property type="protein sequence ID" value="CAE6502205.1"/>
    <property type="molecule type" value="Genomic_DNA"/>
</dbReference>
<dbReference type="RefSeq" id="WP_205100704.1">
    <property type="nucleotide sequence ID" value="NZ_CAJNAQ010000005.1"/>
</dbReference>
<reference evidence="1" key="1">
    <citation type="submission" date="2021-02" db="EMBL/GenBank/DDBJ databases">
        <authorList>
            <person name="Han P."/>
        </authorList>
    </citation>
    <scope>NUCLEOTIDE SEQUENCE</scope>
    <source>
        <strain evidence="1">Candidatus Nitrosotenuis uzonensis 5A</strain>
    </source>
</reference>
<evidence type="ECO:0000313" key="1">
    <source>
        <dbReference type="EMBL" id="CAE6502205.1"/>
    </source>
</evidence>
<dbReference type="Proteomes" id="UP000655759">
    <property type="component" value="Unassembled WGS sequence"/>
</dbReference>
<evidence type="ECO:0000313" key="2">
    <source>
        <dbReference type="Proteomes" id="UP000655759"/>
    </source>
</evidence>
<dbReference type="AlphaFoldDB" id="A0A812F778"/>
<organism evidence="1 2">
    <name type="scientific">Candidatus Nitrosotenuis uzonensis</name>
    <dbReference type="NCBI Taxonomy" id="1407055"/>
    <lineage>
        <taxon>Archaea</taxon>
        <taxon>Nitrososphaerota</taxon>
        <taxon>Candidatus Nitrosotenuis</taxon>
    </lineage>
</organism>
<sequence length="86" mass="10197">MISKNHAKSEWREGYVNNVWCKFKTFLSPTGDLFVIAKKDFSIRVFKLKKKLVEKHQHEELNDVIKFAQEITSSKIPQFVRKEISK</sequence>
<protein>
    <submittedName>
        <fullName evidence="1">Uncharacterized protein</fullName>
    </submittedName>
</protein>
<accession>A0A812F778</accession>
<proteinExistence type="predicted"/>
<name>A0A812F778_9ARCH</name>
<gene>
    <name evidence="1" type="ORF">NUZ5A_51251</name>
</gene>